<evidence type="ECO:0000313" key="2">
    <source>
        <dbReference type="Proteomes" id="UP000003835"/>
    </source>
</evidence>
<gene>
    <name evidence="1" type="ORF">MC7420_836</name>
</gene>
<name>B4VSY2_9CYAN</name>
<organism evidence="1 2">
    <name type="scientific">Coleofasciculus chthonoplastes PCC 7420</name>
    <dbReference type="NCBI Taxonomy" id="118168"/>
    <lineage>
        <taxon>Bacteria</taxon>
        <taxon>Bacillati</taxon>
        <taxon>Cyanobacteriota</taxon>
        <taxon>Cyanophyceae</taxon>
        <taxon>Coleofasciculales</taxon>
        <taxon>Coleofasciculaceae</taxon>
        <taxon>Coleofasciculus</taxon>
    </lineage>
</organism>
<dbReference type="STRING" id="118168.MC7420_836"/>
<proteinExistence type="predicted"/>
<accession>B4VSY2</accession>
<keyword evidence="2" id="KW-1185">Reference proteome</keyword>
<dbReference type="AlphaFoldDB" id="B4VSY2"/>
<dbReference type="EMBL" id="DS989851">
    <property type="protein sequence ID" value="EDX74962.1"/>
    <property type="molecule type" value="Genomic_DNA"/>
</dbReference>
<reference evidence="1 2" key="1">
    <citation type="submission" date="2008-07" db="EMBL/GenBank/DDBJ databases">
        <authorList>
            <person name="Tandeau de Marsac N."/>
            <person name="Ferriera S."/>
            <person name="Johnson J."/>
            <person name="Kravitz S."/>
            <person name="Beeson K."/>
            <person name="Sutton G."/>
            <person name="Rogers Y.-H."/>
            <person name="Friedman R."/>
            <person name="Frazier M."/>
            <person name="Venter J.C."/>
        </authorList>
    </citation>
    <scope>NUCLEOTIDE SEQUENCE [LARGE SCALE GENOMIC DNA]</scope>
    <source>
        <strain evidence="1 2">PCC 7420</strain>
    </source>
</reference>
<protein>
    <submittedName>
        <fullName evidence="1">Uncharacterized protein</fullName>
    </submittedName>
</protein>
<dbReference type="Proteomes" id="UP000003835">
    <property type="component" value="Unassembled WGS sequence"/>
</dbReference>
<evidence type="ECO:0000313" key="1">
    <source>
        <dbReference type="EMBL" id="EDX74962.1"/>
    </source>
</evidence>
<sequence length="57" mass="6136">MTGVGSGTRLLCSLPKVFRGILLLGIDHAFLYMHRSRAMPLHVCQLIVGAGLGTKTQ</sequence>
<dbReference type="HOGENOM" id="CLU_2988813_0_0_3"/>